<evidence type="ECO:0000259" key="4">
    <source>
        <dbReference type="PROSITE" id="PS50158"/>
    </source>
</evidence>
<keyword evidence="1" id="KW-0378">Hydrolase</keyword>
<dbReference type="InterPro" id="IPR025724">
    <property type="entry name" value="GAG-pre-integrase_dom"/>
</dbReference>
<gene>
    <name evidence="5" type="ORF">Sradi_3082800</name>
</gene>
<dbReference type="AlphaFoldDB" id="A0AAW2RCV7"/>
<dbReference type="SUPFAM" id="SSF53474">
    <property type="entry name" value="alpha/beta-Hydrolases"/>
    <property type="match status" value="1"/>
</dbReference>
<name>A0AAW2RCV7_SESRA</name>
<dbReference type="GO" id="GO:0008270">
    <property type="term" value="F:zinc ion binding"/>
    <property type="evidence" value="ECO:0007669"/>
    <property type="project" value="UniProtKB-KW"/>
</dbReference>
<dbReference type="InterPro" id="IPR054722">
    <property type="entry name" value="PolX-like_BBD"/>
</dbReference>
<dbReference type="InterPro" id="IPR043502">
    <property type="entry name" value="DNA/RNA_pol_sf"/>
</dbReference>
<keyword evidence="1" id="KW-0064">Aspartyl protease</keyword>
<dbReference type="Pfam" id="PF14223">
    <property type="entry name" value="Retrotran_gag_2"/>
    <property type="match status" value="1"/>
</dbReference>
<keyword evidence="2" id="KW-0863">Zinc-finger</keyword>
<evidence type="ECO:0000256" key="1">
    <source>
        <dbReference type="ARBA" id="ARBA00022750"/>
    </source>
</evidence>
<dbReference type="Pfam" id="PF07727">
    <property type="entry name" value="RVT_2"/>
    <property type="match status" value="1"/>
</dbReference>
<feature type="domain" description="CCHC-type" evidence="4">
    <location>
        <begin position="486"/>
        <end position="499"/>
    </location>
</feature>
<feature type="region of interest" description="Disordered" evidence="3">
    <location>
        <begin position="450"/>
        <end position="472"/>
    </location>
</feature>
<dbReference type="EMBL" id="JACGWJ010000013">
    <property type="protein sequence ID" value="KAL0377773.1"/>
    <property type="molecule type" value="Genomic_DNA"/>
</dbReference>
<keyword evidence="1" id="KW-0645">Protease</keyword>
<reference evidence="5" key="1">
    <citation type="submission" date="2020-06" db="EMBL/GenBank/DDBJ databases">
        <authorList>
            <person name="Li T."/>
            <person name="Hu X."/>
            <person name="Zhang T."/>
            <person name="Song X."/>
            <person name="Zhang H."/>
            <person name="Dai N."/>
            <person name="Sheng W."/>
            <person name="Hou X."/>
            <person name="Wei L."/>
        </authorList>
    </citation>
    <scope>NUCLEOTIDE SEQUENCE</scope>
    <source>
        <strain evidence="5">G02</strain>
        <tissue evidence="5">Leaf</tissue>
    </source>
</reference>
<keyword evidence="2" id="KW-0862">Zinc</keyword>
<evidence type="ECO:0000256" key="2">
    <source>
        <dbReference type="PROSITE-ProRule" id="PRU00047"/>
    </source>
</evidence>
<dbReference type="Gene3D" id="3.30.420.10">
    <property type="entry name" value="Ribonuclease H-like superfamily/Ribonuclease H"/>
    <property type="match status" value="1"/>
</dbReference>
<dbReference type="GO" id="GO:0003676">
    <property type="term" value="F:nucleic acid binding"/>
    <property type="evidence" value="ECO:0007669"/>
    <property type="project" value="InterPro"/>
</dbReference>
<keyword evidence="2" id="KW-0479">Metal-binding</keyword>
<organism evidence="5">
    <name type="scientific">Sesamum radiatum</name>
    <name type="common">Black benniseed</name>
    <dbReference type="NCBI Taxonomy" id="300843"/>
    <lineage>
        <taxon>Eukaryota</taxon>
        <taxon>Viridiplantae</taxon>
        <taxon>Streptophyta</taxon>
        <taxon>Embryophyta</taxon>
        <taxon>Tracheophyta</taxon>
        <taxon>Spermatophyta</taxon>
        <taxon>Magnoliopsida</taxon>
        <taxon>eudicotyledons</taxon>
        <taxon>Gunneridae</taxon>
        <taxon>Pentapetalae</taxon>
        <taxon>asterids</taxon>
        <taxon>lamiids</taxon>
        <taxon>Lamiales</taxon>
        <taxon>Pedaliaceae</taxon>
        <taxon>Sesamum</taxon>
    </lineage>
</organism>
<comment type="caution">
    <text evidence="5">The sequence shown here is derived from an EMBL/GenBank/DDBJ whole genome shotgun (WGS) entry which is preliminary data.</text>
</comment>
<dbReference type="InterPro" id="IPR036875">
    <property type="entry name" value="Znf_CCHC_sf"/>
</dbReference>
<dbReference type="PROSITE" id="PS50158">
    <property type="entry name" value="ZF_CCHC"/>
    <property type="match status" value="1"/>
</dbReference>
<dbReference type="SUPFAM" id="SSF56672">
    <property type="entry name" value="DNA/RNA polymerases"/>
    <property type="match status" value="1"/>
</dbReference>
<dbReference type="Pfam" id="PF00561">
    <property type="entry name" value="Abhydrolase_1"/>
    <property type="match status" value="1"/>
</dbReference>
<evidence type="ECO:0000313" key="5">
    <source>
        <dbReference type="EMBL" id="KAL0377773.1"/>
    </source>
</evidence>
<dbReference type="InterPro" id="IPR000073">
    <property type="entry name" value="AB_hydrolase_1"/>
</dbReference>
<dbReference type="InterPro" id="IPR029058">
    <property type="entry name" value="AB_hydrolase_fold"/>
</dbReference>
<dbReference type="InterPro" id="IPR001878">
    <property type="entry name" value="Znf_CCHC"/>
</dbReference>
<evidence type="ECO:0000256" key="3">
    <source>
        <dbReference type="SAM" id="MobiDB-lite"/>
    </source>
</evidence>
<dbReference type="InterPro" id="IPR012337">
    <property type="entry name" value="RNaseH-like_sf"/>
</dbReference>
<dbReference type="Gene3D" id="3.40.50.1820">
    <property type="entry name" value="alpha/beta hydrolase"/>
    <property type="match status" value="1"/>
</dbReference>
<proteinExistence type="predicted"/>
<dbReference type="PANTHER" id="PTHR47592">
    <property type="entry name" value="PBF68 PROTEIN"/>
    <property type="match status" value="1"/>
</dbReference>
<accession>A0AAW2RCV7</accession>
<protein>
    <submittedName>
        <fullName evidence="5">Salicylic acid-binding protein 2</fullName>
    </submittedName>
</protein>
<dbReference type="GO" id="GO:0004190">
    <property type="term" value="F:aspartic-type endopeptidase activity"/>
    <property type="evidence" value="ECO:0007669"/>
    <property type="project" value="UniProtKB-KW"/>
</dbReference>
<dbReference type="Pfam" id="PF22936">
    <property type="entry name" value="Pol_BBD"/>
    <property type="match status" value="1"/>
</dbReference>
<dbReference type="CDD" id="cd09272">
    <property type="entry name" value="RNase_HI_RT_Ty1"/>
    <property type="match status" value="1"/>
</dbReference>
<feature type="compositionally biased region" description="Basic residues" evidence="3">
    <location>
        <begin position="454"/>
        <end position="463"/>
    </location>
</feature>
<dbReference type="PANTHER" id="PTHR47592:SF30">
    <property type="entry name" value="CCHC-TYPE DOMAIN-CONTAINING PROTEIN"/>
    <property type="match status" value="1"/>
</dbReference>
<reference evidence="5" key="2">
    <citation type="journal article" date="2024" name="Plant">
        <title>Genomic evolution and insights into agronomic trait innovations of Sesamum species.</title>
        <authorList>
            <person name="Miao H."/>
            <person name="Wang L."/>
            <person name="Qu L."/>
            <person name="Liu H."/>
            <person name="Sun Y."/>
            <person name="Le M."/>
            <person name="Wang Q."/>
            <person name="Wei S."/>
            <person name="Zheng Y."/>
            <person name="Lin W."/>
            <person name="Duan Y."/>
            <person name="Cao H."/>
            <person name="Xiong S."/>
            <person name="Wang X."/>
            <person name="Wei L."/>
            <person name="Li C."/>
            <person name="Ma Q."/>
            <person name="Ju M."/>
            <person name="Zhao R."/>
            <person name="Li G."/>
            <person name="Mu C."/>
            <person name="Tian Q."/>
            <person name="Mei H."/>
            <person name="Zhang T."/>
            <person name="Gao T."/>
            <person name="Zhang H."/>
        </authorList>
    </citation>
    <scope>NUCLEOTIDE SEQUENCE</scope>
    <source>
        <strain evidence="5">G02</strain>
    </source>
</reference>
<dbReference type="SUPFAM" id="SSF57756">
    <property type="entry name" value="Retrovirus zinc finger-like domains"/>
    <property type="match status" value="1"/>
</dbReference>
<sequence>MEVECKKQHHFLLVHGACHGAWNWYELVTKLRGDGYRVTALDMAAAGVDPKRVEEIRSFHDYCQPLLEFLMALPAGEKVALVGHSLGGANISLAMEKFPQKIAVAVFVTALMPGPCFPLTTVVDEANKGVGSFMDTQYFYDNGTDNAATSYIFGPKYMATRLYQNSPPKGVLCEPWKQTVVAIAPRSCRKFAFRAVVYHGTAILILSHNTVSVFVCLHSESKFFLPVVTPEIRRQCTVCPWRFQSQKHCPTCLNSNLLDGTNYKRWSQKLLIFFEQLDVDYVLFTTPEPEASTETSTVAITSVIPGNRPQDDAKAKYDRDNKTEIWNTLETRYGGDDAGRKKYVVGKWLQFHMVDDKPIMDQVHEYENLVADVLSEGMKMCDVLQANVLLEKFPPTWSEYRNHLKHKKKDLNLQELISHMRTEEANRLKDKEISNPHISFKANLVESSTSSKNRFQHKGKKQFQKNGQQKTFKANDGKIQKNKLTCYCCGKPGHKAYQCFQRKDQKNPPSQLTPQANLTEQEEIIAAVVVEANLVENKTDWILDTGASKHFCSNKELFQELHEAPDGECVFMGNSTTAGVLGKGKIFLKLTSGKTLALNDVLYVPSLRRNLVSGSLLNKAGLKIVLEADKVIITKNGDFVGKGYMLDGLFVLNTISASSNKAVSDSAYLIESINIWHGRLGHVNYASIKRLNSMNLINASDLNESTKCDICVEAKFAKKPFKPLTVRSTELLELIHSDLADFKNTLSKGGKKYYMSFVDDFSRYTKIYLLRTKDEAAEMFLRYKTEVENQLDKKIKRLSTIELRRSKRRKIETSFGPDFLSVFLAENVDKINEHVISAFLIDEDPKSYTEAITSIDSSFWKEAIKNELDSIMENHTWELADLPTGSKPIKCKWVFRRKIRPDGSLDKFKARLVVVGYTQRKDIDYFDTYSPVTKIATIRTLIALSAIYGLIIHQMDVKTAFLNGDLKEEIYMEQPEGFVILVKRTKYVSLINPYMDLSKHPNNEGFSDANWVTDNDEVSSTSGYVFTLGGGAISWKSSKQTCIARSTMESEFIALELAGQEAEWLRTLVGDMPMWGSSVPVSLHCDSQAAIGIAKNYAYNGKRRHIRIRHSAVRELLKNGIISLEYVRSERNLADPLTKGLTRRVILETSRAMGLNP</sequence>
<dbReference type="InterPro" id="IPR036397">
    <property type="entry name" value="RNaseH_sf"/>
</dbReference>
<dbReference type="Pfam" id="PF13976">
    <property type="entry name" value="gag_pre-integrs"/>
    <property type="match status" value="1"/>
</dbReference>
<dbReference type="SUPFAM" id="SSF53098">
    <property type="entry name" value="Ribonuclease H-like"/>
    <property type="match status" value="1"/>
</dbReference>
<dbReference type="InterPro" id="IPR013103">
    <property type="entry name" value="RVT_2"/>
</dbReference>